<organism evidence="1 2">
    <name type="scientific">Candidatus Synchoanobacter obligatus</name>
    <dbReference type="NCBI Taxonomy" id="2919597"/>
    <lineage>
        <taxon>Bacteria</taxon>
        <taxon>Pseudomonadati</taxon>
        <taxon>Pseudomonadota</taxon>
        <taxon>Gammaproteobacteria</taxon>
        <taxon>Candidatus Comchoanobacterales</taxon>
        <taxon>Candidatus Comchoanobacteraceae</taxon>
        <taxon>Candidatus Synchoanobacter</taxon>
    </lineage>
</organism>
<dbReference type="Proteomes" id="UP001320768">
    <property type="component" value="Unassembled WGS sequence"/>
</dbReference>
<evidence type="ECO:0000313" key="1">
    <source>
        <dbReference type="EMBL" id="MCP8351977.1"/>
    </source>
</evidence>
<protein>
    <recommendedName>
        <fullName evidence="3">DUF945 family protein</fullName>
    </recommendedName>
</protein>
<reference evidence="1 2" key="1">
    <citation type="journal article" date="2022" name="Nat. Microbiol.">
        <title>The microbiome of a bacterivorous marine choanoflagellate contains a resource-demanding obligate bacterial associate.</title>
        <authorList>
            <person name="Needham D.M."/>
            <person name="Poirier C."/>
            <person name="Bachy C."/>
            <person name="George E.E."/>
            <person name="Wilken S."/>
            <person name="Yung C.C.M."/>
            <person name="Limardo A.J."/>
            <person name="Morando M."/>
            <person name="Sudek L."/>
            <person name="Malmstrom R.R."/>
            <person name="Keeling P.J."/>
            <person name="Santoro A.E."/>
            <person name="Worden A.Z."/>
        </authorList>
    </citation>
    <scope>NUCLEOTIDE SEQUENCE [LARGE SCALE GENOMIC DNA]</scope>
    <source>
        <strain evidence="1 2">Comchoano-2</strain>
    </source>
</reference>
<sequence>MQKRTFIISSCISAGILLLGIQALKISYVTKELEAIAANDRAIQINFMNSDYLSNTINAQMAINGMVVDAYISPHFFSTGFTYRLNDAHTLFPEAIATTSKFDVTGDFSPSNEILTLNLPKARFTAGNNTASVSSLSTTVHTQSDTVLAPTALISLTFADLAINIDQEPNFFIESFSFDSSASTENRFKIKTRINQLDMTLPEAKESTDLATTQPFVTEDWHQIAQHLLPITSAIDVDVDTTLVNLAMGNTQSLNVTEPIDAKAKISSSIPFSSGIVEGQVSIKPDNEQLLLNASFNQESATSDQKKFEEFASMIDTMNQKSPYGLLNISYKEAKIHEIKSSTSVLTLKANIHPESYLFSNIYGEFSSSVSYTQSPDSKTGFKLDIRDPQTMSPTMFYKINGEFVSFPTLGITLPEDDNITQIFHLETQDLAIEHTIENSIKEIISEEISLPPQKGNTFTVEIFSPN</sequence>
<evidence type="ECO:0008006" key="3">
    <source>
        <dbReference type="Google" id="ProtNLM"/>
    </source>
</evidence>
<proteinExistence type="predicted"/>
<keyword evidence="2" id="KW-1185">Reference proteome</keyword>
<dbReference type="RefSeq" id="WP_258569083.1">
    <property type="nucleotide sequence ID" value="NZ_JAKUDN010000001.1"/>
</dbReference>
<evidence type="ECO:0000313" key="2">
    <source>
        <dbReference type="Proteomes" id="UP001320768"/>
    </source>
</evidence>
<gene>
    <name evidence="1" type="ORF">MKS91_01545</name>
</gene>
<accession>A0ABT1L490</accession>
<name>A0ABT1L490_9GAMM</name>
<dbReference type="EMBL" id="JAKUDN010000001">
    <property type="protein sequence ID" value="MCP8351977.1"/>
    <property type="molecule type" value="Genomic_DNA"/>
</dbReference>
<comment type="caution">
    <text evidence="1">The sequence shown here is derived from an EMBL/GenBank/DDBJ whole genome shotgun (WGS) entry which is preliminary data.</text>
</comment>